<sequence length="90" mass="9266">MSRAGWLNQCSRAWSIERPSPGDLGPLAGHDLHVGLGGEQLADQIGPLGVAFDAHDSYAGPAAADQPGQADTTTCAGLTDNCARATCQYL</sequence>
<keyword evidence="2" id="KW-1185">Reference proteome</keyword>
<reference evidence="1 2" key="1">
    <citation type="submission" date="2024-09" db="EMBL/GenBank/DDBJ databases">
        <authorList>
            <person name="Sun Q."/>
            <person name="Mori K."/>
        </authorList>
    </citation>
    <scope>NUCLEOTIDE SEQUENCE [LARGE SCALE GENOMIC DNA]</scope>
    <source>
        <strain evidence="1 2">CGMCC 1.15906</strain>
    </source>
</reference>
<proteinExistence type="predicted"/>
<dbReference type="EMBL" id="JBHLTC010000012">
    <property type="protein sequence ID" value="MFC0624596.1"/>
    <property type="molecule type" value="Genomic_DNA"/>
</dbReference>
<evidence type="ECO:0000313" key="2">
    <source>
        <dbReference type="Proteomes" id="UP001589890"/>
    </source>
</evidence>
<accession>A0ABV6QIY8</accession>
<name>A0ABV6QIY8_9ACTN</name>
<protein>
    <submittedName>
        <fullName evidence="1">Uncharacterized protein</fullName>
    </submittedName>
</protein>
<evidence type="ECO:0000313" key="1">
    <source>
        <dbReference type="EMBL" id="MFC0624596.1"/>
    </source>
</evidence>
<gene>
    <name evidence="1" type="ORF">ACFFGN_11030</name>
</gene>
<comment type="caution">
    <text evidence="1">The sequence shown here is derived from an EMBL/GenBank/DDBJ whole genome shotgun (WGS) entry which is preliminary data.</text>
</comment>
<dbReference type="Proteomes" id="UP001589890">
    <property type="component" value="Unassembled WGS sequence"/>
</dbReference>
<dbReference type="RefSeq" id="WP_380046130.1">
    <property type="nucleotide sequence ID" value="NZ_JBHLTC010000012.1"/>
</dbReference>
<organism evidence="1 2">
    <name type="scientific">Kribbella deserti</name>
    <dbReference type="NCBI Taxonomy" id="1926257"/>
    <lineage>
        <taxon>Bacteria</taxon>
        <taxon>Bacillati</taxon>
        <taxon>Actinomycetota</taxon>
        <taxon>Actinomycetes</taxon>
        <taxon>Propionibacteriales</taxon>
        <taxon>Kribbellaceae</taxon>
        <taxon>Kribbella</taxon>
    </lineage>
</organism>